<proteinExistence type="inferred from homology"/>
<evidence type="ECO:0000256" key="3">
    <source>
        <dbReference type="ARBA" id="ARBA00015004"/>
    </source>
</evidence>
<dbReference type="Pfam" id="PF14560">
    <property type="entry name" value="Ubiquitin_2"/>
    <property type="match status" value="1"/>
</dbReference>
<evidence type="ECO:0000256" key="1">
    <source>
        <dbReference type="ARBA" id="ARBA00004245"/>
    </source>
</evidence>
<comment type="subcellular location">
    <subcellularLocation>
        <location evidence="1">Cytoplasm</location>
        <location evidence="1">Cytoskeleton</location>
    </subcellularLocation>
</comment>
<dbReference type="InterPro" id="IPR029071">
    <property type="entry name" value="Ubiquitin-like_domsf"/>
</dbReference>
<evidence type="ECO:0000313" key="12">
    <source>
        <dbReference type="Proteomes" id="UP001652625"/>
    </source>
</evidence>
<evidence type="ECO:0000259" key="10">
    <source>
        <dbReference type="PROSITE" id="PS50053"/>
    </source>
</evidence>
<evidence type="ECO:0000259" key="11">
    <source>
        <dbReference type="PROSITE" id="PS50245"/>
    </source>
</evidence>
<dbReference type="Gene3D" id="3.10.20.90">
    <property type="entry name" value="Phosphatidylinositol 3-kinase Catalytic Subunit, Chain A, domain 1"/>
    <property type="match status" value="1"/>
</dbReference>
<dbReference type="PANTHER" id="PTHR18849:SF0">
    <property type="entry name" value="CILIA- AND FLAGELLA-ASSOCIATED PROTEIN 410-RELATED"/>
    <property type="match status" value="1"/>
</dbReference>
<dbReference type="Gene3D" id="2.30.30.190">
    <property type="entry name" value="CAP Gly-rich-like domain"/>
    <property type="match status" value="1"/>
</dbReference>
<evidence type="ECO:0000256" key="7">
    <source>
        <dbReference type="ARBA" id="ARBA00023186"/>
    </source>
</evidence>
<dbReference type="PANTHER" id="PTHR18849">
    <property type="entry name" value="LEUCINE RICH REPEAT PROTEIN"/>
    <property type="match status" value="1"/>
</dbReference>
<evidence type="ECO:0000313" key="13">
    <source>
        <dbReference type="RefSeq" id="XP_065663684.1"/>
    </source>
</evidence>
<dbReference type="SMART" id="SM01052">
    <property type="entry name" value="CAP_GLY"/>
    <property type="match status" value="1"/>
</dbReference>
<name>A0ABM4CPB9_HYDVU</name>
<keyword evidence="5" id="KW-0433">Leucine-rich repeat</keyword>
<feature type="domain" description="Ubiquitin-like" evidence="10">
    <location>
        <begin position="426"/>
        <end position="506"/>
    </location>
</feature>
<dbReference type="InterPro" id="IPR000938">
    <property type="entry name" value="CAP-Gly_domain"/>
</dbReference>
<accession>A0ABM4CPB9</accession>
<keyword evidence="8" id="KW-0206">Cytoskeleton</keyword>
<feature type="domain" description="CAP-Gly" evidence="11">
    <location>
        <begin position="24"/>
        <end position="66"/>
    </location>
</feature>
<evidence type="ECO:0000256" key="8">
    <source>
        <dbReference type="ARBA" id="ARBA00023212"/>
    </source>
</evidence>
<evidence type="ECO:0000256" key="4">
    <source>
        <dbReference type="ARBA" id="ARBA00022490"/>
    </source>
</evidence>
<keyword evidence="7" id="KW-0143">Chaperone</keyword>
<dbReference type="CDD" id="cd17044">
    <property type="entry name" value="Ubl_TBCE"/>
    <property type="match status" value="1"/>
</dbReference>
<evidence type="ECO:0000256" key="9">
    <source>
        <dbReference type="ARBA" id="ARBA00030180"/>
    </source>
</evidence>
<reference evidence="13" key="1">
    <citation type="submission" date="2025-08" db="UniProtKB">
        <authorList>
            <consortium name="RefSeq"/>
        </authorList>
    </citation>
    <scope>IDENTIFICATION</scope>
</reference>
<dbReference type="Pfam" id="PF01302">
    <property type="entry name" value="CAP_GLY"/>
    <property type="match status" value="1"/>
</dbReference>
<dbReference type="InterPro" id="IPR001611">
    <property type="entry name" value="Leu-rich_rpt"/>
</dbReference>
<dbReference type="Pfam" id="PF12799">
    <property type="entry name" value="LRR_4"/>
    <property type="match status" value="1"/>
</dbReference>
<dbReference type="SUPFAM" id="SSF52058">
    <property type="entry name" value="L domain-like"/>
    <property type="match status" value="1"/>
</dbReference>
<dbReference type="GeneID" id="100202504"/>
<organism evidence="12 13">
    <name type="scientific">Hydra vulgaris</name>
    <name type="common">Hydra</name>
    <name type="synonym">Hydra attenuata</name>
    <dbReference type="NCBI Taxonomy" id="6087"/>
    <lineage>
        <taxon>Eukaryota</taxon>
        <taxon>Metazoa</taxon>
        <taxon>Cnidaria</taxon>
        <taxon>Hydrozoa</taxon>
        <taxon>Hydroidolina</taxon>
        <taxon>Anthoathecata</taxon>
        <taxon>Aplanulata</taxon>
        <taxon>Hydridae</taxon>
        <taxon>Hydra</taxon>
    </lineage>
</organism>
<dbReference type="InterPro" id="IPR036859">
    <property type="entry name" value="CAP-Gly_dom_sf"/>
</dbReference>
<dbReference type="PROSITE" id="PS50053">
    <property type="entry name" value="UBIQUITIN_2"/>
    <property type="match status" value="1"/>
</dbReference>
<comment type="similarity">
    <text evidence="2">Belongs to the TBCE family.</text>
</comment>
<gene>
    <name evidence="13" type="primary">LOC100202504</name>
</gene>
<evidence type="ECO:0000256" key="6">
    <source>
        <dbReference type="ARBA" id="ARBA00022737"/>
    </source>
</evidence>
<dbReference type="SUPFAM" id="SSF74924">
    <property type="entry name" value="Cap-Gly domain"/>
    <property type="match status" value="1"/>
</dbReference>
<dbReference type="InterPro" id="IPR032675">
    <property type="entry name" value="LRR_dom_sf"/>
</dbReference>
<dbReference type="PROSITE" id="PS50245">
    <property type="entry name" value="CAP_GLY_2"/>
    <property type="match status" value="1"/>
</dbReference>
<dbReference type="PROSITE" id="PS51450">
    <property type="entry name" value="LRR"/>
    <property type="match status" value="2"/>
</dbReference>
<dbReference type="SMART" id="SM00365">
    <property type="entry name" value="LRR_SD22"/>
    <property type="match status" value="4"/>
</dbReference>
<evidence type="ECO:0000256" key="5">
    <source>
        <dbReference type="ARBA" id="ARBA00022614"/>
    </source>
</evidence>
<dbReference type="InterPro" id="IPR044079">
    <property type="entry name" value="Ubl_TBCE"/>
</dbReference>
<protein>
    <recommendedName>
        <fullName evidence="3">Tubulin-specific chaperone E</fullName>
    </recommendedName>
    <alternativeName>
        <fullName evidence="9">Tubulin-folding cofactor E</fullName>
    </alternativeName>
</protein>
<dbReference type="Gene3D" id="3.80.10.10">
    <property type="entry name" value="Ribonuclease Inhibitor"/>
    <property type="match status" value="2"/>
</dbReference>
<dbReference type="SMART" id="SM00213">
    <property type="entry name" value="UBQ"/>
    <property type="match status" value="1"/>
</dbReference>
<keyword evidence="6" id="KW-0677">Repeat</keyword>
<dbReference type="SUPFAM" id="SSF54236">
    <property type="entry name" value="Ubiquitin-like"/>
    <property type="match status" value="1"/>
</dbReference>
<evidence type="ECO:0000256" key="2">
    <source>
        <dbReference type="ARBA" id="ARBA00006286"/>
    </source>
</evidence>
<dbReference type="InterPro" id="IPR025875">
    <property type="entry name" value="Leu-rich_rpt_4"/>
</dbReference>
<keyword evidence="4" id="KW-0963">Cytoplasm</keyword>
<sequence>MVQKFALGDRCFFETHKGTIRYIGEVPPTVGEWYGIEWDTARGKHDGTYNSVQYFKCKPNHGSFVRPNKLCFGISDVTALEKGYGNSGISEDEKTTVLNKSTRHETIIQMIGFEKISQKLSDFRTLQEVDLSNMNISHASLDSELHTLLPNLKVLSISDNLISSFKEIFKIASQMKKLNTLDISGNQINNWNDVTATADTFSNLNLLYINRMSLEWDKVLRTLKLFPVVQEVHACFNTVTQLFWGEELSMLKVLNLEGNQISSWNEVMCLSKITNLGKLILNNNCITKIDFPDDTINFQSLKSLSLVDNNIFQWDSINELNKLNSLVEIRFMKNPVCSDITSFVLRQELIARLPKLKVSNSSEIDQIERKVAEIDYLRKYAAEYLRAKQNQTLEIFERQNPQYQILINTHGPPDEVTSKTLKESLLFLYVKCPDDPSKEEISKQVPASTTVRQLKGILQRIYKIPTSKQKLSYFDKKVLREVILDDNMKQLEYYSMNSGDIVYLRL</sequence>
<dbReference type="InterPro" id="IPR000626">
    <property type="entry name" value="Ubiquitin-like_dom"/>
</dbReference>
<dbReference type="RefSeq" id="XP_065663684.1">
    <property type="nucleotide sequence ID" value="XM_065807612.1"/>
</dbReference>
<keyword evidence="12" id="KW-1185">Reference proteome</keyword>
<dbReference type="Proteomes" id="UP001652625">
    <property type="component" value="Chromosome 10"/>
</dbReference>